<sequence length="65" mass="6315">MASVMRSVKNFALVAVIVGCSAAVSVNAQAAAPAPPPSNDVAAMVPAVVAPVAAGLLAFLAAHIF</sequence>
<dbReference type="EMBL" id="ABEU02000018">
    <property type="protein sequence ID" value="PNR35364.1"/>
    <property type="molecule type" value="Genomic_DNA"/>
</dbReference>
<dbReference type="PaxDb" id="3218-PP1S328_28V6.1"/>
<evidence type="ECO:0000313" key="3">
    <source>
        <dbReference type="EMBL" id="PNR35364.1"/>
    </source>
</evidence>
<accession>A0A2K1J1G1</accession>
<feature type="signal peptide" evidence="2">
    <location>
        <begin position="1"/>
        <end position="22"/>
    </location>
</feature>
<dbReference type="Gramene" id="Pp3c18_17790V3.1">
    <property type="protein sequence ID" value="PAC:32982763.CDS.1"/>
    <property type="gene ID" value="Pp3c18_17790"/>
</dbReference>
<keyword evidence="1" id="KW-0812">Transmembrane</keyword>
<proteinExistence type="predicted"/>
<reference evidence="3 5" key="2">
    <citation type="journal article" date="2018" name="Plant J.">
        <title>The Physcomitrella patens chromosome-scale assembly reveals moss genome structure and evolution.</title>
        <authorList>
            <person name="Lang D."/>
            <person name="Ullrich K.K."/>
            <person name="Murat F."/>
            <person name="Fuchs J."/>
            <person name="Jenkins J."/>
            <person name="Haas F.B."/>
            <person name="Piednoel M."/>
            <person name="Gundlach H."/>
            <person name="Van Bel M."/>
            <person name="Meyberg R."/>
            <person name="Vives C."/>
            <person name="Morata J."/>
            <person name="Symeonidi A."/>
            <person name="Hiss M."/>
            <person name="Muchero W."/>
            <person name="Kamisugi Y."/>
            <person name="Saleh O."/>
            <person name="Blanc G."/>
            <person name="Decker E.L."/>
            <person name="van Gessel N."/>
            <person name="Grimwood J."/>
            <person name="Hayes R.D."/>
            <person name="Graham S.W."/>
            <person name="Gunter L.E."/>
            <person name="McDaniel S.F."/>
            <person name="Hoernstein S.N.W."/>
            <person name="Larsson A."/>
            <person name="Li F.W."/>
            <person name="Perroud P.F."/>
            <person name="Phillips J."/>
            <person name="Ranjan P."/>
            <person name="Rokshar D.S."/>
            <person name="Rothfels C.J."/>
            <person name="Schneider L."/>
            <person name="Shu S."/>
            <person name="Stevenson D.W."/>
            <person name="Thummler F."/>
            <person name="Tillich M."/>
            <person name="Villarreal Aguilar J.C."/>
            <person name="Widiez T."/>
            <person name="Wong G.K."/>
            <person name="Wymore A."/>
            <person name="Zhang Y."/>
            <person name="Zimmer A.D."/>
            <person name="Quatrano R.S."/>
            <person name="Mayer K.F.X."/>
            <person name="Goodstein D."/>
            <person name="Casacuberta J.M."/>
            <person name="Vandepoele K."/>
            <person name="Reski R."/>
            <person name="Cuming A.C."/>
            <person name="Tuskan G.A."/>
            <person name="Maumus F."/>
            <person name="Salse J."/>
            <person name="Schmutz J."/>
            <person name="Rensing S.A."/>
        </authorList>
    </citation>
    <scope>NUCLEOTIDE SEQUENCE [LARGE SCALE GENOMIC DNA]</scope>
    <source>
        <strain evidence="4 5">cv. Gransden 2004</strain>
    </source>
</reference>
<feature type="chain" id="PRO_5036042810" evidence="2">
    <location>
        <begin position="23"/>
        <end position="65"/>
    </location>
</feature>
<evidence type="ECO:0000313" key="4">
    <source>
        <dbReference type="EnsemblPlants" id="PAC:32982763.CDS.1"/>
    </source>
</evidence>
<keyword evidence="5" id="KW-1185">Reference proteome</keyword>
<keyword evidence="1" id="KW-1133">Transmembrane helix</keyword>
<evidence type="ECO:0000256" key="1">
    <source>
        <dbReference type="SAM" id="Phobius"/>
    </source>
</evidence>
<dbReference type="PROSITE" id="PS51257">
    <property type="entry name" value="PROKAR_LIPOPROTEIN"/>
    <property type="match status" value="1"/>
</dbReference>
<protein>
    <submittedName>
        <fullName evidence="3 4">Uncharacterized protein</fullName>
    </submittedName>
</protein>
<dbReference type="Proteomes" id="UP000006727">
    <property type="component" value="Chromosome 18"/>
</dbReference>
<dbReference type="FunCoup" id="A0A2K1J1G1">
    <property type="interactions" value="13"/>
</dbReference>
<organism evidence="3">
    <name type="scientific">Physcomitrium patens</name>
    <name type="common">Spreading-leaved earth moss</name>
    <name type="synonym">Physcomitrella patens</name>
    <dbReference type="NCBI Taxonomy" id="3218"/>
    <lineage>
        <taxon>Eukaryota</taxon>
        <taxon>Viridiplantae</taxon>
        <taxon>Streptophyta</taxon>
        <taxon>Embryophyta</taxon>
        <taxon>Bryophyta</taxon>
        <taxon>Bryophytina</taxon>
        <taxon>Bryopsida</taxon>
        <taxon>Funariidae</taxon>
        <taxon>Funariales</taxon>
        <taxon>Funariaceae</taxon>
        <taxon>Physcomitrium</taxon>
    </lineage>
</organism>
<gene>
    <name evidence="3" type="ORF">PHYPA_023264</name>
</gene>
<feature type="transmembrane region" description="Helical" evidence="1">
    <location>
        <begin position="40"/>
        <end position="62"/>
    </location>
</feature>
<keyword evidence="2" id="KW-0732">Signal</keyword>
<evidence type="ECO:0000256" key="2">
    <source>
        <dbReference type="SAM" id="SignalP"/>
    </source>
</evidence>
<dbReference type="AlphaFoldDB" id="A0A2K1J1G1"/>
<dbReference type="InParanoid" id="A0A2K1J1G1"/>
<keyword evidence="1" id="KW-0472">Membrane</keyword>
<dbReference type="EnsemblPlants" id="Pp3c18_17790V3.1">
    <property type="protein sequence ID" value="PAC:32982763.CDS.1"/>
    <property type="gene ID" value="Pp3c18_17790"/>
</dbReference>
<reference evidence="3 5" key="1">
    <citation type="journal article" date="2008" name="Science">
        <title>The Physcomitrella genome reveals evolutionary insights into the conquest of land by plants.</title>
        <authorList>
            <person name="Rensing S."/>
            <person name="Lang D."/>
            <person name="Zimmer A."/>
            <person name="Terry A."/>
            <person name="Salamov A."/>
            <person name="Shapiro H."/>
            <person name="Nishiyama T."/>
            <person name="Perroud P.-F."/>
            <person name="Lindquist E."/>
            <person name="Kamisugi Y."/>
            <person name="Tanahashi T."/>
            <person name="Sakakibara K."/>
            <person name="Fujita T."/>
            <person name="Oishi K."/>
            <person name="Shin-I T."/>
            <person name="Kuroki Y."/>
            <person name="Toyoda A."/>
            <person name="Suzuki Y."/>
            <person name="Hashimoto A."/>
            <person name="Yamaguchi K."/>
            <person name="Sugano A."/>
            <person name="Kohara Y."/>
            <person name="Fujiyama A."/>
            <person name="Anterola A."/>
            <person name="Aoki S."/>
            <person name="Ashton N."/>
            <person name="Barbazuk W.B."/>
            <person name="Barker E."/>
            <person name="Bennetzen J."/>
            <person name="Bezanilla M."/>
            <person name="Blankenship R."/>
            <person name="Cho S.H."/>
            <person name="Dutcher S."/>
            <person name="Estelle M."/>
            <person name="Fawcett J.A."/>
            <person name="Gundlach H."/>
            <person name="Hanada K."/>
            <person name="Heyl A."/>
            <person name="Hicks K.A."/>
            <person name="Hugh J."/>
            <person name="Lohr M."/>
            <person name="Mayer K."/>
            <person name="Melkozernov A."/>
            <person name="Murata T."/>
            <person name="Nelson D."/>
            <person name="Pils B."/>
            <person name="Prigge M."/>
            <person name="Reiss B."/>
            <person name="Renner T."/>
            <person name="Rombauts S."/>
            <person name="Rushton P."/>
            <person name="Sanderfoot A."/>
            <person name="Schween G."/>
            <person name="Shiu S.-H."/>
            <person name="Stueber K."/>
            <person name="Theodoulou F.L."/>
            <person name="Tu H."/>
            <person name="Van de Peer Y."/>
            <person name="Verrier P.J."/>
            <person name="Waters E."/>
            <person name="Wood A."/>
            <person name="Yang L."/>
            <person name="Cove D."/>
            <person name="Cuming A."/>
            <person name="Hasebe M."/>
            <person name="Lucas S."/>
            <person name="Mishler D.B."/>
            <person name="Reski R."/>
            <person name="Grigoriev I."/>
            <person name="Quatrano R.S."/>
            <person name="Boore J.L."/>
        </authorList>
    </citation>
    <scope>NUCLEOTIDE SEQUENCE [LARGE SCALE GENOMIC DNA]</scope>
    <source>
        <strain evidence="4 5">cv. Gransden 2004</strain>
    </source>
</reference>
<reference evidence="4" key="3">
    <citation type="submission" date="2020-12" db="UniProtKB">
        <authorList>
            <consortium name="EnsemblPlants"/>
        </authorList>
    </citation>
    <scope>IDENTIFICATION</scope>
</reference>
<name>A0A2K1J1G1_PHYPA</name>
<evidence type="ECO:0000313" key="5">
    <source>
        <dbReference type="Proteomes" id="UP000006727"/>
    </source>
</evidence>